<sequence length="127" mass="14488">MYRVVLDNVEIGWTLLEQAEPSMGVVGGKIFFQGEVSLYELFLEHCRSHNVTINDLDANLEYIDTQCIPELRIYSQDGSEIEGLGSHINGMKDGGYDVTILGIPYPFYDEEFPHHVAEYHARFRSTD</sequence>
<dbReference type="AlphaFoldDB" id="A0A366HKR7"/>
<comment type="caution">
    <text evidence="1">The sequence shown here is derived from an EMBL/GenBank/DDBJ whole genome shotgun (WGS) entry which is preliminary data.</text>
</comment>
<gene>
    <name evidence="1" type="ORF">DES53_10657</name>
</gene>
<dbReference type="Proteomes" id="UP000253426">
    <property type="component" value="Unassembled WGS sequence"/>
</dbReference>
<reference evidence="1 2" key="1">
    <citation type="submission" date="2018-06" db="EMBL/GenBank/DDBJ databases">
        <title>Genomic Encyclopedia of Type Strains, Phase IV (KMG-IV): sequencing the most valuable type-strain genomes for metagenomic binning, comparative biology and taxonomic classification.</title>
        <authorList>
            <person name="Goeker M."/>
        </authorList>
    </citation>
    <scope>NUCLEOTIDE SEQUENCE [LARGE SCALE GENOMIC DNA]</scope>
    <source>
        <strain evidence="1 2">DSM 25532</strain>
    </source>
</reference>
<organism evidence="1 2">
    <name type="scientific">Roseimicrobium gellanilyticum</name>
    <dbReference type="NCBI Taxonomy" id="748857"/>
    <lineage>
        <taxon>Bacteria</taxon>
        <taxon>Pseudomonadati</taxon>
        <taxon>Verrucomicrobiota</taxon>
        <taxon>Verrucomicrobiia</taxon>
        <taxon>Verrucomicrobiales</taxon>
        <taxon>Verrucomicrobiaceae</taxon>
        <taxon>Roseimicrobium</taxon>
    </lineage>
</organism>
<evidence type="ECO:0000313" key="2">
    <source>
        <dbReference type="Proteomes" id="UP000253426"/>
    </source>
</evidence>
<accession>A0A366HKR7</accession>
<protein>
    <submittedName>
        <fullName evidence="1">Uncharacterized protein</fullName>
    </submittedName>
</protein>
<evidence type="ECO:0000313" key="1">
    <source>
        <dbReference type="EMBL" id="RBP42353.1"/>
    </source>
</evidence>
<dbReference type="RefSeq" id="WP_113959490.1">
    <property type="nucleotide sequence ID" value="NZ_QNRR01000006.1"/>
</dbReference>
<keyword evidence="2" id="KW-1185">Reference proteome</keyword>
<dbReference type="OrthoDB" id="8079725at2"/>
<dbReference type="EMBL" id="QNRR01000006">
    <property type="protein sequence ID" value="RBP42353.1"/>
    <property type="molecule type" value="Genomic_DNA"/>
</dbReference>
<name>A0A366HKR7_9BACT</name>
<proteinExistence type="predicted"/>